<evidence type="ECO:0000256" key="1">
    <source>
        <dbReference type="SAM" id="MobiDB-lite"/>
    </source>
</evidence>
<evidence type="ECO:0000313" key="3">
    <source>
        <dbReference type="Proteomes" id="UP000676336"/>
    </source>
</evidence>
<evidence type="ECO:0000313" key="2">
    <source>
        <dbReference type="EMBL" id="CAF5220584.1"/>
    </source>
</evidence>
<name>A0A8S3JUS0_9BILA</name>
<gene>
    <name evidence="2" type="ORF">SMN809_LOCUS81964</name>
</gene>
<dbReference type="EMBL" id="CAJOBI010350007">
    <property type="protein sequence ID" value="CAF5220584.1"/>
    <property type="molecule type" value="Genomic_DNA"/>
</dbReference>
<comment type="caution">
    <text evidence="2">The sequence shown here is derived from an EMBL/GenBank/DDBJ whole genome shotgun (WGS) entry which is preliminary data.</text>
</comment>
<feature type="region of interest" description="Disordered" evidence="1">
    <location>
        <begin position="109"/>
        <end position="131"/>
    </location>
</feature>
<accession>A0A8S3JUS0</accession>
<reference evidence="2" key="1">
    <citation type="submission" date="2021-02" db="EMBL/GenBank/DDBJ databases">
        <authorList>
            <person name="Nowell W R."/>
        </authorList>
    </citation>
    <scope>NUCLEOTIDE SEQUENCE</scope>
</reference>
<dbReference type="Proteomes" id="UP000676336">
    <property type="component" value="Unassembled WGS sequence"/>
</dbReference>
<protein>
    <submittedName>
        <fullName evidence="2">Uncharacterized protein</fullName>
    </submittedName>
</protein>
<organism evidence="2 3">
    <name type="scientific">Rotaria magnacalcarata</name>
    <dbReference type="NCBI Taxonomy" id="392030"/>
    <lineage>
        <taxon>Eukaryota</taxon>
        <taxon>Metazoa</taxon>
        <taxon>Spiralia</taxon>
        <taxon>Gnathifera</taxon>
        <taxon>Rotifera</taxon>
        <taxon>Eurotatoria</taxon>
        <taxon>Bdelloidea</taxon>
        <taxon>Philodinida</taxon>
        <taxon>Philodinidae</taxon>
        <taxon>Rotaria</taxon>
    </lineage>
</organism>
<feature type="non-terminal residue" evidence="2">
    <location>
        <position position="1"/>
    </location>
</feature>
<feature type="compositionally biased region" description="Polar residues" evidence="1">
    <location>
        <begin position="111"/>
        <end position="131"/>
    </location>
</feature>
<proteinExistence type="predicted"/>
<sequence length="131" mass="14715">MINTSTINVLSPIYISSLDNISTSNETPTISNTDTSTSSLLFDTMKTLYPDFDQSPVSDPILFQNHPLSNTTELNDIFTQKPDINYNTNYSHYSDSNDHNSFERETKYRIGSSTQPLSTVTHSETSDYSVV</sequence>
<dbReference type="AlphaFoldDB" id="A0A8S3JUS0"/>